<keyword evidence="2" id="KW-1185">Reference proteome</keyword>
<reference evidence="1 2" key="1">
    <citation type="journal article" date="2018" name="Mol. Plant">
        <title>The genome of Artemisia annua provides insight into the evolution of Asteraceae family and artemisinin biosynthesis.</title>
        <authorList>
            <person name="Shen Q."/>
            <person name="Zhang L."/>
            <person name="Liao Z."/>
            <person name="Wang S."/>
            <person name="Yan T."/>
            <person name="Shi P."/>
            <person name="Liu M."/>
            <person name="Fu X."/>
            <person name="Pan Q."/>
            <person name="Wang Y."/>
            <person name="Lv Z."/>
            <person name="Lu X."/>
            <person name="Zhang F."/>
            <person name="Jiang W."/>
            <person name="Ma Y."/>
            <person name="Chen M."/>
            <person name="Hao X."/>
            <person name="Li L."/>
            <person name="Tang Y."/>
            <person name="Lv G."/>
            <person name="Zhou Y."/>
            <person name="Sun X."/>
            <person name="Brodelius P.E."/>
            <person name="Rose J.K.C."/>
            <person name="Tang K."/>
        </authorList>
    </citation>
    <scope>NUCLEOTIDE SEQUENCE [LARGE SCALE GENOMIC DNA]</scope>
    <source>
        <strain evidence="2">cv. Huhao1</strain>
        <tissue evidence="1">Leaf</tissue>
    </source>
</reference>
<keyword evidence="1" id="KW-0808">Transferase</keyword>
<dbReference type="AlphaFoldDB" id="A0A2U1PWK7"/>
<sequence length="54" mass="5773">MTPPDIEASSSKLLELVAKGLAVDKDETGRGVISSTLFDLTTAFMAQCQLPMLM</sequence>
<dbReference type="OrthoDB" id="1715012at2759"/>
<organism evidence="1 2">
    <name type="scientific">Artemisia annua</name>
    <name type="common">Sweet wormwood</name>
    <dbReference type="NCBI Taxonomy" id="35608"/>
    <lineage>
        <taxon>Eukaryota</taxon>
        <taxon>Viridiplantae</taxon>
        <taxon>Streptophyta</taxon>
        <taxon>Embryophyta</taxon>
        <taxon>Tracheophyta</taxon>
        <taxon>Spermatophyta</taxon>
        <taxon>Magnoliopsida</taxon>
        <taxon>eudicotyledons</taxon>
        <taxon>Gunneridae</taxon>
        <taxon>Pentapetalae</taxon>
        <taxon>asterids</taxon>
        <taxon>campanulids</taxon>
        <taxon>Asterales</taxon>
        <taxon>Asteraceae</taxon>
        <taxon>Asteroideae</taxon>
        <taxon>Anthemideae</taxon>
        <taxon>Artemisiinae</taxon>
        <taxon>Artemisia</taxon>
    </lineage>
</organism>
<dbReference type="GO" id="GO:0016301">
    <property type="term" value="F:kinase activity"/>
    <property type="evidence" value="ECO:0007669"/>
    <property type="project" value="UniProtKB-KW"/>
</dbReference>
<comment type="caution">
    <text evidence="1">The sequence shown here is derived from an EMBL/GenBank/DDBJ whole genome shotgun (WGS) entry which is preliminary data.</text>
</comment>
<proteinExistence type="predicted"/>
<evidence type="ECO:0000313" key="1">
    <source>
        <dbReference type="EMBL" id="PWA90116.1"/>
    </source>
</evidence>
<gene>
    <name evidence="1" type="ORF">CTI12_AA103080</name>
</gene>
<dbReference type="EMBL" id="PKPP01000654">
    <property type="protein sequence ID" value="PWA90116.1"/>
    <property type="molecule type" value="Genomic_DNA"/>
</dbReference>
<name>A0A2U1PWK7_ARTAN</name>
<accession>A0A2U1PWK7</accession>
<dbReference type="Proteomes" id="UP000245207">
    <property type="component" value="Unassembled WGS sequence"/>
</dbReference>
<protein>
    <submittedName>
        <fullName evidence="1">Type III pantothenate kinase</fullName>
    </submittedName>
</protein>
<evidence type="ECO:0000313" key="2">
    <source>
        <dbReference type="Proteomes" id="UP000245207"/>
    </source>
</evidence>
<keyword evidence="1" id="KW-0418">Kinase</keyword>